<dbReference type="Pfam" id="PF02826">
    <property type="entry name" value="2-Hacid_dh_C"/>
    <property type="match status" value="1"/>
</dbReference>
<evidence type="ECO:0000256" key="1">
    <source>
        <dbReference type="ARBA" id="ARBA00005854"/>
    </source>
</evidence>
<dbReference type="GO" id="GO:0051287">
    <property type="term" value="F:NAD binding"/>
    <property type="evidence" value="ECO:0007669"/>
    <property type="project" value="InterPro"/>
</dbReference>
<dbReference type="PANTHER" id="PTHR10996">
    <property type="entry name" value="2-HYDROXYACID DEHYDROGENASE-RELATED"/>
    <property type="match status" value="1"/>
</dbReference>
<feature type="domain" description="D-isomer specific 2-hydroxyacid dehydrogenase catalytic" evidence="4">
    <location>
        <begin position="5"/>
        <end position="320"/>
    </location>
</feature>
<keyword evidence="2 3" id="KW-0560">Oxidoreductase</keyword>
<dbReference type="GO" id="GO:0030267">
    <property type="term" value="F:glyoxylate reductase (NADPH) activity"/>
    <property type="evidence" value="ECO:0007669"/>
    <property type="project" value="TreeGrafter"/>
</dbReference>
<dbReference type="GO" id="GO:0016618">
    <property type="term" value="F:hydroxypyruvate reductase [NAD(P)H] activity"/>
    <property type="evidence" value="ECO:0007669"/>
    <property type="project" value="TreeGrafter"/>
</dbReference>
<dbReference type="AlphaFoldDB" id="A0A285USQ4"/>
<name>A0A285USQ4_9BACL</name>
<dbReference type="RefSeq" id="WP_097151097.1">
    <property type="nucleotide sequence ID" value="NZ_OBQC01000020.1"/>
</dbReference>
<protein>
    <submittedName>
        <fullName evidence="6">Glyoxylate reductase</fullName>
    </submittedName>
</protein>
<dbReference type="InterPro" id="IPR029753">
    <property type="entry name" value="D-isomer_DH_CS"/>
</dbReference>
<sequence>MKPSVLITRKLSDSILNRIRESCEVIVWENEDTPIPRKLLESKIPEVDGLLCLITESIDKELLDKAKNLKIISNMAVGYNNIDVEAATDKGIMVTNTPDVLTETTADLTFALLMATARRLVEASDYLRDGKWQTWSPMLLTGQDVYGATIGIIGMGRIGEAVAKRAKGFNMNILYHNRNRKSDVEQELEAHFVDFNTLLQQSDFVVVMTPYSAETRNLITAEHFKLMKKNAILINSARGGIVNENDLYEALVNNEIWAAGLDVFEEEPVPTDHPLLTLNNVVTLPHIGSASYNTRMKMADLAATNLLMGVNGEKPLNLVNSSVREKY</sequence>
<evidence type="ECO:0000256" key="2">
    <source>
        <dbReference type="ARBA" id="ARBA00023002"/>
    </source>
</evidence>
<comment type="similarity">
    <text evidence="1 3">Belongs to the D-isomer specific 2-hydroxyacid dehydrogenase family.</text>
</comment>
<dbReference type="InterPro" id="IPR036291">
    <property type="entry name" value="NAD(P)-bd_dom_sf"/>
</dbReference>
<dbReference type="Gene3D" id="3.40.50.720">
    <property type="entry name" value="NAD(P)-binding Rossmann-like Domain"/>
    <property type="match status" value="2"/>
</dbReference>
<evidence type="ECO:0000256" key="3">
    <source>
        <dbReference type="RuleBase" id="RU003719"/>
    </source>
</evidence>
<dbReference type="InterPro" id="IPR029752">
    <property type="entry name" value="D-isomer_DH_CS1"/>
</dbReference>
<evidence type="ECO:0000313" key="6">
    <source>
        <dbReference type="EMBL" id="SOC44428.1"/>
    </source>
</evidence>
<dbReference type="PROSITE" id="PS00671">
    <property type="entry name" value="D_2_HYDROXYACID_DH_3"/>
    <property type="match status" value="1"/>
</dbReference>
<dbReference type="OrthoDB" id="9805416at2"/>
<organism evidence="6 7">
    <name type="scientific">Ureibacillus acetophenoni</name>
    <dbReference type="NCBI Taxonomy" id="614649"/>
    <lineage>
        <taxon>Bacteria</taxon>
        <taxon>Bacillati</taxon>
        <taxon>Bacillota</taxon>
        <taxon>Bacilli</taxon>
        <taxon>Bacillales</taxon>
        <taxon>Caryophanaceae</taxon>
        <taxon>Ureibacillus</taxon>
    </lineage>
</organism>
<dbReference type="InterPro" id="IPR050223">
    <property type="entry name" value="D-isomer_2-hydroxyacid_DH"/>
</dbReference>
<evidence type="ECO:0000259" key="4">
    <source>
        <dbReference type="Pfam" id="PF00389"/>
    </source>
</evidence>
<dbReference type="Pfam" id="PF00389">
    <property type="entry name" value="2-Hacid_dh"/>
    <property type="match status" value="1"/>
</dbReference>
<dbReference type="CDD" id="cd05301">
    <property type="entry name" value="GDH"/>
    <property type="match status" value="1"/>
</dbReference>
<dbReference type="InterPro" id="IPR006140">
    <property type="entry name" value="D-isomer_DH_NAD-bd"/>
</dbReference>
<dbReference type="PANTHER" id="PTHR10996:SF283">
    <property type="entry name" value="GLYOXYLATE_HYDROXYPYRUVATE REDUCTASE B"/>
    <property type="match status" value="1"/>
</dbReference>
<dbReference type="Proteomes" id="UP000219252">
    <property type="component" value="Unassembled WGS sequence"/>
</dbReference>
<gene>
    <name evidence="6" type="ORF">SAMN05877842_12018</name>
</gene>
<evidence type="ECO:0000313" key="7">
    <source>
        <dbReference type="Proteomes" id="UP000219252"/>
    </source>
</evidence>
<proteinExistence type="inferred from homology"/>
<dbReference type="EMBL" id="OBQC01000020">
    <property type="protein sequence ID" value="SOC44428.1"/>
    <property type="molecule type" value="Genomic_DNA"/>
</dbReference>
<dbReference type="GO" id="GO:0005829">
    <property type="term" value="C:cytosol"/>
    <property type="evidence" value="ECO:0007669"/>
    <property type="project" value="TreeGrafter"/>
</dbReference>
<dbReference type="InterPro" id="IPR006139">
    <property type="entry name" value="D-isomer_2_OHA_DH_cat_dom"/>
</dbReference>
<dbReference type="FunFam" id="3.40.50.720:FF:000462">
    <property type="entry name" value="Glyoxylate reductase (NADP+)"/>
    <property type="match status" value="1"/>
</dbReference>
<reference evidence="7" key="1">
    <citation type="submission" date="2017-08" db="EMBL/GenBank/DDBJ databases">
        <authorList>
            <person name="Varghese N."/>
            <person name="Submissions S."/>
        </authorList>
    </citation>
    <scope>NUCLEOTIDE SEQUENCE [LARGE SCALE GENOMIC DNA]</scope>
    <source>
        <strain evidence="7">JC23</strain>
    </source>
</reference>
<dbReference type="SUPFAM" id="SSF52283">
    <property type="entry name" value="Formate/glycerate dehydrogenase catalytic domain-like"/>
    <property type="match status" value="1"/>
</dbReference>
<dbReference type="SUPFAM" id="SSF51735">
    <property type="entry name" value="NAD(P)-binding Rossmann-fold domains"/>
    <property type="match status" value="1"/>
</dbReference>
<evidence type="ECO:0000259" key="5">
    <source>
        <dbReference type="Pfam" id="PF02826"/>
    </source>
</evidence>
<dbReference type="PROSITE" id="PS00065">
    <property type="entry name" value="D_2_HYDROXYACID_DH_1"/>
    <property type="match status" value="1"/>
</dbReference>
<accession>A0A285USQ4</accession>
<feature type="domain" description="D-isomer specific 2-hydroxyacid dehydrogenase NAD-binding" evidence="5">
    <location>
        <begin position="110"/>
        <end position="288"/>
    </location>
</feature>
<keyword evidence="7" id="KW-1185">Reference proteome</keyword>